<reference evidence="7" key="1">
    <citation type="submission" date="2018-07" db="EMBL/GenBank/DDBJ databases">
        <authorList>
            <person name="Safronova V.I."/>
            <person name="Chirak E.R."/>
            <person name="Sazanova A.L."/>
        </authorList>
    </citation>
    <scope>NUCLEOTIDE SEQUENCE [LARGE SCALE GENOMIC DNA]</scope>
    <source>
        <strain evidence="7">RCAM04685</strain>
    </source>
</reference>
<dbReference type="CDD" id="cd05013">
    <property type="entry name" value="SIS_RpiR"/>
    <property type="match status" value="1"/>
</dbReference>
<dbReference type="RefSeq" id="WP_114832228.1">
    <property type="nucleotide sequence ID" value="NZ_QQTO01000022.1"/>
</dbReference>
<keyword evidence="2" id="KW-0238">DNA-binding</keyword>
<sequence length="294" mass="31800">MHANASLIDRMRQVLPDLNKAERRVAEAILADIDAAIGMTTRDLSEKAGVSEPTIVRFARRMGDSGFKDFKLRLSRDFATGRMFVMSEPSDIAADSAAIANQVYEATAQALAYSFAQRDPVALDRAAEAIHKAQRVFCMGVGGSSANVAAEAENRLYRFDVAASTIIDPYRQPVAASLCGPKDVLLIFSVTGRPASLLESARLARANGATVIAVTRPASPLAEASSVPIGLDIPDDDRRFEIPNRSRYGQLYMLDCIATLVAAKRAERVGAKLRKARDTLRHMHGNTGQQPIGD</sequence>
<dbReference type="AlphaFoldDB" id="A0A370KYM7"/>
<protein>
    <submittedName>
        <fullName evidence="6">MurR/RpiR family transcriptional regulator</fullName>
    </submittedName>
</protein>
<dbReference type="InterPro" id="IPR001347">
    <property type="entry name" value="SIS_dom"/>
</dbReference>
<dbReference type="PROSITE" id="PS51464">
    <property type="entry name" value="SIS"/>
    <property type="match status" value="1"/>
</dbReference>
<evidence type="ECO:0000256" key="2">
    <source>
        <dbReference type="ARBA" id="ARBA00023125"/>
    </source>
</evidence>
<dbReference type="EMBL" id="QQTP01000022">
    <property type="protein sequence ID" value="RDJ20093.1"/>
    <property type="molecule type" value="Genomic_DNA"/>
</dbReference>
<dbReference type="SUPFAM" id="SSF53697">
    <property type="entry name" value="SIS domain"/>
    <property type="match status" value="1"/>
</dbReference>
<dbReference type="Proteomes" id="UP000255207">
    <property type="component" value="Unassembled WGS sequence"/>
</dbReference>
<dbReference type="InterPro" id="IPR047640">
    <property type="entry name" value="RpiR-like"/>
</dbReference>
<dbReference type="InterPro" id="IPR009057">
    <property type="entry name" value="Homeodomain-like_sf"/>
</dbReference>
<dbReference type="Gene3D" id="3.40.50.10490">
    <property type="entry name" value="Glucose-6-phosphate isomerase like protein, domain 1"/>
    <property type="match status" value="1"/>
</dbReference>
<dbReference type="InterPro" id="IPR046348">
    <property type="entry name" value="SIS_dom_sf"/>
</dbReference>
<dbReference type="GO" id="GO:0097367">
    <property type="term" value="F:carbohydrate derivative binding"/>
    <property type="evidence" value="ECO:0007669"/>
    <property type="project" value="InterPro"/>
</dbReference>
<feature type="domain" description="HTH rpiR-type" evidence="4">
    <location>
        <begin position="5"/>
        <end position="81"/>
    </location>
</feature>
<evidence type="ECO:0000259" key="5">
    <source>
        <dbReference type="PROSITE" id="PS51464"/>
    </source>
</evidence>
<evidence type="ECO:0000256" key="1">
    <source>
        <dbReference type="ARBA" id="ARBA00023015"/>
    </source>
</evidence>
<dbReference type="InterPro" id="IPR000281">
    <property type="entry name" value="HTH_RpiR"/>
</dbReference>
<accession>A0A370KYM7</accession>
<feature type="domain" description="SIS" evidence="5">
    <location>
        <begin position="126"/>
        <end position="267"/>
    </location>
</feature>
<evidence type="ECO:0000313" key="7">
    <source>
        <dbReference type="Proteomes" id="UP000255207"/>
    </source>
</evidence>
<evidence type="ECO:0000256" key="3">
    <source>
        <dbReference type="ARBA" id="ARBA00023163"/>
    </source>
</evidence>
<dbReference type="PANTHER" id="PTHR30514:SF1">
    <property type="entry name" value="HTH-TYPE TRANSCRIPTIONAL REGULATOR HEXR-RELATED"/>
    <property type="match status" value="1"/>
</dbReference>
<dbReference type="Gene3D" id="1.10.10.10">
    <property type="entry name" value="Winged helix-like DNA-binding domain superfamily/Winged helix DNA-binding domain"/>
    <property type="match status" value="1"/>
</dbReference>
<dbReference type="OrthoDB" id="8582409at2"/>
<dbReference type="GO" id="GO:0003677">
    <property type="term" value="F:DNA binding"/>
    <property type="evidence" value="ECO:0007669"/>
    <property type="project" value="UniProtKB-KW"/>
</dbReference>
<evidence type="ECO:0000313" key="6">
    <source>
        <dbReference type="EMBL" id="RDJ20093.1"/>
    </source>
</evidence>
<dbReference type="SUPFAM" id="SSF46689">
    <property type="entry name" value="Homeodomain-like"/>
    <property type="match status" value="1"/>
</dbReference>
<keyword evidence="7" id="KW-1185">Reference proteome</keyword>
<dbReference type="Pfam" id="PF01418">
    <property type="entry name" value="HTH_6"/>
    <property type="match status" value="1"/>
</dbReference>
<comment type="caution">
    <text evidence="6">The sequence shown here is derived from an EMBL/GenBank/DDBJ whole genome shotgun (WGS) entry which is preliminary data.</text>
</comment>
<dbReference type="InterPro" id="IPR035472">
    <property type="entry name" value="RpiR-like_SIS"/>
</dbReference>
<dbReference type="Pfam" id="PF01380">
    <property type="entry name" value="SIS"/>
    <property type="match status" value="1"/>
</dbReference>
<dbReference type="PANTHER" id="PTHR30514">
    <property type="entry name" value="GLUCOKINASE"/>
    <property type="match status" value="1"/>
</dbReference>
<dbReference type="GO" id="GO:1901135">
    <property type="term" value="P:carbohydrate derivative metabolic process"/>
    <property type="evidence" value="ECO:0007669"/>
    <property type="project" value="InterPro"/>
</dbReference>
<dbReference type="PROSITE" id="PS51071">
    <property type="entry name" value="HTH_RPIR"/>
    <property type="match status" value="1"/>
</dbReference>
<dbReference type="GO" id="GO:0003700">
    <property type="term" value="F:DNA-binding transcription factor activity"/>
    <property type="evidence" value="ECO:0007669"/>
    <property type="project" value="InterPro"/>
</dbReference>
<proteinExistence type="predicted"/>
<organism evidence="6 7">
    <name type="scientific">Bosea caraganae</name>
    <dbReference type="NCBI Taxonomy" id="2763117"/>
    <lineage>
        <taxon>Bacteria</taxon>
        <taxon>Pseudomonadati</taxon>
        <taxon>Pseudomonadota</taxon>
        <taxon>Alphaproteobacteria</taxon>
        <taxon>Hyphomicrobiales</taxon>
        <taxon>Boseaceae</taxon>
        <taxon>Bosea</taxon>
    </lineage>
</organism>
<keyword evidence="1" id="KW-0805">Transcription regulation</keyword>
<dbReference type="InterPro" id="IPR036388">
    <property type="entry name" value="WH-like_DNA-bd_sf"/>
</dbReference>
<gene>
    <name evidence="6" type="ORF">DWE98_26000</name>
</gene>
<evidence type="ECO:0000259" key="4">
    <source>
        <dbReference type="PROSITE" id="PS51071"/>
    </source>
</evidence>
<name>A0A370KYM7_9HYPH</name>
<keyword evidence="3" id="KW-0804">Transcription</keyword>